<dbReference type="Gene3D" id="3.30.1120.90">
    <property type="entry name" value="Nucleosome assembly protein"/>
    <property type="match status" value="1"/>
</dbReference>
<comment type="subcellular location">
    <subcellularLocation>
        <location evidence="1">Bud neck</location>
    </subcellularLocation>
</comment>
<feature type="region of interest" description="Disordered" evidence="4">
    <location>
        <begin position="318"/>
        <end position="341"/>
    </location>
</feature>
<evidence type="ECO:0000256" key="3">
    <source>
        <dbReference type="RuleBase" id="RU003876"/>
    </source>
</evidence>
<evidence type="ECO:0000313" key="5">
    <source>
        <dbReference type="EMBL" id="KAG0666810.1"/>
    </source>
</evidence>
<feature type="region of interest" description="Disordered" evidence="4">
    <location>
        <begin position="162"/>
        <end position="184"/>
    </location>
</feature>
<comment type="similarity">
    <text evidence="2 3">Belongs to the nucleosome assembly protein (NAP) family.</text>
</comment>
<dbReference type="Pfam" id="PF00956">
    <property type="entry name" value="NAP"/>
    <property type="match status" value="1"/>
</dbReference>
<dbReference type="SUPFAM" id="SSF143113">
    <property type="entry name" value="NAP-like"/>
    <property type="match status" value="1"/>
</dbReference>
<dbReference type="FunFam" id="1.20.5.1500:FF:000001">
    <property type="entry name" value="Nucleosome assembly protein 1-like 1"/>
    <property type="match status" value="1"/>
</dbReference>
<feature type="compositionally biased region" description="Acidic residues" evidence="4">
    <location>
        <begin position="167"/>
        <end position="184"/>
    </location>
</feature>
<dbReference type="InterPro" id="IPR037231">
    <property type="entry name" value="NAP-like_sf"/>
</dbReference>
<dbReference type="Gene3D" id="1.20.5.1500">
    <property type="match status" value="1"/>
</dbReference>
<keyword evidence="6" id="KW-1185">Reference proteome</keyword>
<dbReference type="GO" id="GO:0005935">
    <property type="term" value="C:cellular bud neck"/>
    <property type="evidence" value="ECO:0007669"/>
    <property type="project" value="UniProtKB-SubCell"/>
</dbReference>
<dbReference type="GO" id="GO:0005634">
    <property type="term" value="C:nucleus"/>
    <property type="evidence" value="ECO:0007669"/>
    <property type="project" value="InterPro"/>
</dbReference>
<dbReference type="GO" id="GO:0005940">
    <property type="term" value="C:septin ring"/>
    <property type="evidence" value="ECO:0007669"/>
    <property type="project" value="UniProtKB-ARBA"/>
</dbReference>
<dbReference type="OrthoDB" id="27325at2759"/>
<evidence type="ECO:0000313" key="6">
    <source>
        <dbReference type="Proteomes" id="UP000750334"/>
    </source>
</evidence>
<organism evidence="5 6">
    <name type="scientific">Maudiozyma exigua</name>
    <name type="common">Yeast</name>
    <name type="synonym">Kazachstania exigua</name>
    <dbReference type="NCBI Taxonomy" id="34358"/>
    <lineage>
        <taxon>Eukaryota</taxon>
        <taxon>Fungi</taxon>
        <taxon>Dikarya</taxon>
        <taxon>Ascomycota</taxon>
        <taxon>Saccharomycotina</taxon>
        <taxon>Saccharomycetes</taxon>
        <taxon>Saccharomycetales</taxon>
        <taxon>Saccharomycetaceae</taxon>
        <taxon>Maudiozyma</taxon>
    </lineage>
</organism>
<feature type="compositionally biased region" description="Acidic residues" evidence="4">
    <location>
        <begin position="378"/>
        <end position="412"/>
    </location>
</feature>
<evidence type="ECO:0000256" key="4">
    <source>
        <dbReference type="SAM" id="MobiDB-lite"/>
    </source>
</evidence>
<dbReference type="AlphaFoldDB" id="A0A9P6W9Y3"/>
<evidence type="ECO:0000256" key="2">
    <source>
        <dbReference type="ARBA" id="ARBA00009947"/>
    </source>
</evidence>
<feature type="region of interest" description="Disordered" evidence="4">
    <location>
        <begin position="378"/>
        <end position="423"/>
    </location>
</feature>
<reference evidence="5 6" key="1">
    <citation type="submission" date="2020-11" db="EMBL/GenBank/DDBJ databases">
        <title>Kefir isolates.</title>
        <authorList>
            <person name="Marcisauskas S."/>
            <person name="Kim Y."/>
            <person name="Blasche S."/>
        </authorList>
    </citation>
    <scope>NUCLEOTIDE SEQUENCE [LARGE SCALE GENOMIC DNA]</scope>
    <source>
        <strain evidence="5 6">OG2</strain>
    </source>
</reference>
<sequence>MSNPIRANGKPKSSMQIDNAPTPHNTPASVLNNSYLKNGNPVTSQTIPQTIDEEDSNANAQQQVANALLAQKPLLLASIQDKLDDLIGTDSGYVESLPKDVKDRVYSLSSLQTELFDLEKNFQIEMFELEEKYNKLYRPLMERRYGITKGDIQPTKEEIIKGRELVGEEEEPEEEEEDEDEENIEGIPSFWLTALENLPIVSETITDRDAEVLEYLTDISMEYISEGQPGFQLIFKFDSDKNPFFKKEQLSKKYYYQSELGYSGDFVYDHAEGETIDWVSHEQNVTVNVEQKKQRNKNTKQVRTVERMTPVESFFNFFDPPVAPVEDEDKDEEEEEDIDEELESRLALDYSIGEQLKDKLIPRAIDWFTGAALEFEFVEDGEDEFEDGEEDEEEYDDDEGEDEEQADQDDFAGQEQAPECKQQ</sequence>
<protein>
    <recommendedName>
        <fullName evidence="7">Nucleosome assembly protein</fullName>
    </recommendedName>
</protein>
<dbReference type="GO" id="GO:0006334">
    <property type="term" value="P:nucleosome assembly"/>
    <property type="evidence" value="ECO:0007669"/>
    <property type="project" value="InterPro"/>
</dbReference>
<gene>
    <name evidence="5" type="ORF">C6P45_000182</name>
</gene>
<dbReference type="FunFam" id="3.30.1120.90:FF:000003">
    <property type="entry name" value="Nucleosome assembly protein"/>
    <property type="match status" value="1"/>
</dbReference>
<accession>A0A9P6W9Y3</accession>
<feature type="region of interest" description="Disordered" evidence="4">
    <location>
        <begin position="1"/>
        <end position="43"/>
    </location>
</feature>
<proteinExistence type="inferred from homology"/>
<evidence type="ECO:0000256" key="1">
    <source>
        <dbReference type="ARBA" id="ARBA00004266"/>
    </source>
</evidence>
<dbReference type="InterPro" id="IPR002164">
    <property type="entry name" value="NAP_family"/>
</dbReference>
<comment type="caution">
    <text evidence="5">The sequence shown here is derived from an EMBL/GenBank/DDBJ whole genome shotgun (WGS) entry which is preliminary data.</text>
</comment>
<dbReference type="Proteomes" id="UP000750334">
    <property type="component" value="Unassembled WGS sequence"/>
</dbReference>
<dbReference type="EMBL" id="PUHR01000102">
    <property type="protein sequence ID" value="KAG0666810.1"/>
    <property type="molecule type" value="Genomic_DNA"/>
</dbReference>
<dbReference type="PANTHER" id="PTHR11875">
    <property type="entry name" value="TESTIS-SPECIFIC Y-ENCODED PROTEIN"/>
    <property type="match status" value="1"/>
</dbReference>
<name>A0A9P6W9Y3_MAUEX</name>
<feature type="compositionally biased region" description="Acidic residues" evidence="4">
    <location>
        <begin position="325"/>
        <end position="341"/>
    </location>
</feature>
<evidence type="ECO:0008006" key="7">
    <source>
        <dbReference type="Google" id="ProtNLM"/>
    </source>
</evidence>